<dbReference type="EMBL" id="JAASTX010000004">
    <property type="protein sequence ID" value="MBC1490937.1"/>
    <property type="molecule type" value="Genomic_DNA"/>
</dbReference>
<evidence type="ECO:0000313" key="3">
    <source>
        <dbReference type="EMBL" id="MBC1491148.1"/>
    </source>
</evidence>
<dbReference type="NCBIfam" id="NF033608">
    <property type="entry name" value="type_I_tox_Fst"/>
    <property type="match status" value="1"/>
</dbReference>
<organism evidence="2 4">
    <name type="scientific">Listeria booriae</name>
    <dbReference type="NCBI Taxonomy" id="1552123"/>
    <lineage>
        <taxon>Bacteria</taxon>
        <taxon>Bacillati</taxon>
        <taxon>Bacillota</taxon>
        <taxon>Bacilli</taxon>
        <taxon>Bacillales</taxon>
        <taxon>Listeriaceae</taxon>
        <taxon>Listeria</taxon>
    </lineage>
</organism>
<name>A0A7X1CB24_9LIST</name>
<comment type="caution">
    <text evidence="2">The sequence shown here is derived from an EMBL/GenBank/DDBJ whole genome shotgun (WGS) entry which is preliminary data.</text>
</comment>
<evidence type="ECO:0000313" key="4">
    <source>
        <dbReference type="Proteomes" id="UP000533953"/>
    </source>
</evidence>
<dbReference type="RefSeq" id="WP_185416804.1">
    <property type="nucleotide sequence ID" value="NZ_JAARQU010000004.1"/>
</dbReference>
<keyword evidence="1" id="KW-1133">Transmembrane helix</keyword>
<evidence type="ECO:0000256" key="1">
    <source>
        <dbReference type="SAM" id="Phobius"/>
    </source>
</evidence>
<keyword evidence="1" id="KW-0472">Membrane</keyword>
<sequence length="32" mass="3786">MIIFSMVLAPIIVGCILSIFNHWLENRRKKNK</sequence>
<evidence type="ECO:0000313" key="2">
    <source>
        <dbReference type="EMBL" id="MBC1490937.1"/>
    </source>
</evidence>
<dbReference type="Proteomes" id="UP000533953">
    <property type="component" value="Unassembled WGS sequence"/>
</dbReference>
<keyword evidence="1" id="KW-0812">Transmembrane</keyword>
<accession>A0A7X1CB24</accession>
<dbReference type="EMBL" id="JAASTX010000004">
    <property type="protein sequence ID" value="MBC1491148.1"/>
    <property type="molecule type" value="Genomic_DNA"/>
</dbReference>
<gene>
    <name evidence="2" type="ORF">HCI99_03780</name>
    <name evidence="3" type="ORF">HCI99_04855</name>
</gene>
<feature type="transmembrane region" description="Helical" evidence="1">
    <location>
        <begin position="6"/>
        <end position="24"/>
    </location>
</feature>
<dbReference type="AlphaFoldDB" id="A0A7X1CB24"/>
<reference evidence="2 4" key="1">
    <citation type="submission" date="2020-03" db="EMBL/GenBank/DDBJ databases">
        <title>Soil Listeria distribution.</title>
        <authorList>
            <person name="Liao J."/>
            <person name="Wiedmann M."/>
        </authorList>
    </citation>
    <scope>NUCLEOTIDE SEQUENCE [LARGE SCALE GENOMIC DNA]</scope>
    <source>
        <strain evidence="2 4">FSL L7-1547</strain>
    </source>
</reference>
<protein>
    <submittedName>
        <fullName evidence="2">Type I toxin-antitoxin system Fst family toxin</fullName>
    </submittedName>
</protein>
<proteinExistence type="predicted"/>